<name>A0A396RNS9_9SPHN</name>
<evidence type="ECO:0000313" key="2">
    <source>
        <dbReference type="Proteomes" id="UP000266693"/>
    </source>
</evidence>
<sequence>MRSRRTRLTWPDAFHVTYDHLVTGEVTHIRENGATSGAGVLATFAYDDLGRRTSLTRGNGAVTSYAYDPTSRLSSLTQDLSGTVHDLTLAFSYNPASQIVTSTRGNDLYAWTGHGNVTRGYTANGLNQLTAAGSTSLTHDARGNISGMGAASYGYSSENLLTSGPGTTLAYDPLLRLYQTSGAATPAPP</sequence>
<organism evidence="1 2">
    <name type="scientific">Sphingomonas gilva</name>
    <dbReference type="NCBI Taxonomy" id="2305907"/>
    <lineage>
        <taxon>Bacteria</taxon>
        <taxon>Pseudomonadati</taxon>
        <taxon>Pseudomonadota</taxon>
        <taxon>Alphaproteobacteria</taxon>
        <taxon>Sphingomonadales</taxon>
        <taxon>Sphingomonadaceae</taxon>
        <taxon>Sphingomonas</taxon>
    </lineage>
</organism>
<dbReference type="Gene3D" id="2.180.10.10">
    <property type="entry name" value="RHS repeat-associated core"/>
    <property type="match status" value="1"/>
</dbReference>
<protein>
    <recommendedName>
        <fullName evidence="3">RHS repeat protein</fullName>
    </recommendedName>
</protein>
<comment type="caution">
    <text evidence="1">The sequence shown here is derived from an EMBL/GenBank/DDBJ whole genome shotgun (WGS) entry which is preliminary data.</text>
</comment>
<dbReference type="EMBL" id="QWLV01000002">
    <property type="protein sequence ID" value="RHW18130.1"/>
    <property type="molecule type" value="Genomic_DNA"/>
</dbReference>
<evidence type="ECO:0000313" key="1">
    <source>
        <dbReference type="EMBL" id="RHW18130.1"/>
    </source>
</evidence>
<dbReference type="OrthoDB" id="6057489at2"/>
<proteinExistence type="predicted"/>
<reference evidence="1 2" key="1">
    <citation type="submission" date="2018-08" db="EMBL/GenBank/DDBJ databases">
        <title>The multiple taxonomic identification of Sphingomonas gilva.</title>
        <authorList>
            <person name="Zhu D."/>
            <person name="Zheng S."/>
        </authorList>
    </citation>
    <scope>NUCLEOTIDE SEQUENCE [LARGE SCALE GENOMIC DNA]</scope>
    <source>
        <strain evidence="1 2">ZDH117</strain>
    </source>
</reference>
<accession>A0A396RNS9</accession>
<dbReference type="Proteomes" id="UP000266693">
    <property type="component" value="Unassembled WGS sequence"/>
</dbReference>
<keyword evidence="2" id="KW-1185">Reference proteome</keyword>
<dbReference type="Pfam" id="PF05593">
    <property type="entry name" value="RHS_repeat"/>
    <property type="match status" value="1"/>
</dbReference>
<evidence type="ECO:0008006" key="3">
    <source>
        <dbReference type="Google" id="ProtNLM"/>
    </source>
</evidence>
<dbReference type="InterPro" id="IPR031325">
    <property type="entry name" value="RHS_repeat"/>
</dbReference>
<dbReference type="AlphaFoldDB" id="A0A396RNS9"/>
<gene>
    <name evidence="1" type="ORF">D1610_06500</name>
</gene>